<dbReference type="InterPro" id="IPR020568">
    <property type="entry name" value="Ribosomal_Su5_D2-typ_SF"/>
</dbReference>
<feature type="active site" evidence="9 11">
    <location>
        <position position="741"/>
    </location>
</feature>
<reference evidence="19" key="1">
    <citation type="submission" date="2017-05" db="EMBL/GenBank/DDBJ databases">
        <authorList>
            <person name="Song R."/>
            <person name="Chenine A.L."/>
            <person name="Ruprecht R.M."/>
        </authorList>
    </citation>
    <scope>NUCLEOTIDE SEQUENCE</scope>
    <source>
        <strain evidence="19">ORNL</strain>
    </source>
</reference>
<dbReference type="HAMAP" id="MF_01973">
    <property type="entry name" value="lon_bact"/>
    <property type="match status" value="1"/>
</dbReference>
<dbReference type="InterPro" id="IPR003593">
    <property type="entry name" value="AAA+_ATPase"/>
</dbReference>
<comment type="subcellular location">
    <subcellularLocation>
        <location evidence="1 9 10">Cytoplasm</location>
    </subcellularLocation>
</comment>
<dbReference type="Pfam" id="PF22667">
    <property type="entry name" value="Lon_lid"/>
    <property type="match status" value="1"/>
</dbReference>
<name>A0A2L1GK88_9BACT</name>
<dbReference type="InterPro" id="IPR004815">
    <property type="entry name" value="Lon_bac/euk-typ"/>
</dbReference>
<dbReference type="InterPro" id="IPR027543">
    <property type="entry name" value="Lon_bac"/>
</dbReference>
<evidence type="ECO:0000313" key="19">
    <source>
        <dbReference type="EMBL" id="AVD70090.1"/>
    </source>
</evidence>
<feature type="compositionally biased region" description="Basic residues" evidence="16">
    <location>
        <begin position="800"/>
        <end position="809"/>
    </location>
</feature>
<dbReference type="PROSITE" id="PS01046">
    <property type="entry name" value="LON_SER"/>
    <property type="match status" value="1"/>
</dbReference>
<dbReference type="SUPFAM" id="SSF54211">
    <property type="entry name" value="Ribosomal protein S5 domain 2-like"/>
    <property type="match status" value="1"/>
</dbReference>
<dbReference type="PROSITE" id="PS51787">
    <property type="entry name" value="LON_N"/>
    <property type="match status" value="1"/>
</dbReference>
<evidence type="ECO:0000259" key="18">
    <source>
        <dbReference type="PROSITE" id="PS51787"/>
    </source>
</evidence>
<evidence type="ECO:0000256" key="11">
    <source>
        <dbReference type="PIRSR" id="PIRSR001174-1"/>
    </source>
</evidence>
<evidence type="ECO:0000256" key="10">
    <source>
        <dbReference type="PIRNR" id="PIRNR001174"/>
    </source>
</evidence>
<keyword evidence="6 9" id="KW-0720">Serine protease</keyword>
<keyword evidence="8 9" id="KW-0346">Stress response</keyword>
<dbReference type="InterPro" id="IPR046336">
    <property type="entry name" value="Lon_prtase_N_sf"/>
</dbReference>
<feature type="binding site" evidence="9 12">
    <location>
        <begin position="374"/>
        <end position="381"/>
    </location>
    <ligand>
        <name>ATP</name>
        <dbReference type="ChEBI" id="CHEBI:30616"/>
    </ligand>
</feature>
<comment type="function">
    <text evidence="9">ATP-dependent serine protease that mediates the selective degradation of mutant and abnormal proteins as well as certain short-lived regulatory proteins. Required for cellular homeostasis and for survival from DNA damage and developmental changes induced by stress. Degrades polypeptides processively to yield small peptide fragments that are 5 to 10 amino acids long. Binds to DNA in a double-stranded, site-specific manner.</text>
</comment>
<evidence type="ECO:0000256" key="4">
    <source>
        <dbReference type="ARBA" id="ARBA00022741"/>
    </source>
</evidence>
<evidence type="ECO:0000256" key="16">
    <source>
        <dbReference type="SAM" id="MobiDB-lite"/>
    </source>
</evidence>
<dbReference type="EMBL" id="CP021255">
    <property type="protein sequence ID" value="AVD70090.1"/>
    <property type="molecule type" value="Genomic_DNA"/>
</dbReference>
<evidence type="ECO:0000256" key="1">
    <source>
        <dbReference type="ARBA" id="ARBA00004496"/>
    </source>
</evidence>
<dbReference type="GO" id="GO:0043565">
    <property type="term" value="F:sequence-specific DNA binding"/>
    <property type="evidence" value="ECO:0007669"/>
    <property type="project" value="UniProtKB-UniRule"/>
</dbReference>
<comment type="similarity">
    <text evidence="9 10 13 14">Belongs to the peptidase S16 family.</text>
</comment>
<keyword evidence="2 9" id="KW-0963">Cytoplasm</keyword>
<gene>
    <name evidence="9" type="primary">lon</name>
    <name evidence="19" type="ORF">CAY53_00180</name>
</gene>
<organism evidence="19 20">
    <name type="scientific">Desulfobulbus oralis</name>
    <dbReference type="NCBI Taxonomy" id="1986146"/>
    <lineage>
        <taxon>Bacteria</taxon>
        <taxon>Pseudomonadati</taxon>
        <taxon>Thermodesulfobacteriota</taxon>
        <taxon>Desulfobulbia</taxon>
        <taxon>Desulfobulbales</taxon>
        <taxon>Desulfobulbaceae</taxon>
        <taxon>Desulfobulbus</taxon>
    </lineage>
</organism>
<dbReference type="InterPro" id="IPR027065">
    <property type="entry name" value="Lon_Prtase"/>
</dbReference>
<dbReference type="GO" id="GO:0016887">
    <property type="term" value="F:ATP hydrolysis activity"/>
    <property type="evidence" value="ECO:0007669"/>
    <property type="project" value="UniProtKB-UniRule"/>
</dbReference>
<dbReference type="Gene3D" id="1.10.8.60">
    <property type="match status" value="1"/>
</dbReference>
<accession>A0A2L1GK88</accession>
<dbReference type="GO" id="GO:0006515">
    <property type="term" value="P:protein quality control for misfolded or incompletely synthesized proteins"/>
    <property type="evidence" value="ECO:0007669"/>
    <property type="project" value="UniProtKB-UniRule"/>
</dbReference>
<evidence type="ECO:0000256" key="5">
    <source>
        <dbReference type="ARBA" id="ARBA00022801"/>
    </source>
</evidence>
<dbReference type="GO" id="GO:0004252">
    <property type="term" value="F:serine-type endopeptidase activity"/>
    <property type="evidence" value="ECO:0007669"/>
    <property type="project" value="UniProtKB-UniRule"/>
</dbReference>
<feature type="active site" evidence="9 11">
    <location>
        <position position="698"/>
    </location>
</feature>
<keyword evidence="3 9" id="KW-0645">Protease</keyword>
<dbReference type="PRINTS" id="PR00830">
    <property type="entry name" value="ENDOLAPTASE"/>
</dbReference>
<feature type="domain" description="Lon proteolytic" evidence="17">
    <location>
        <begin position="611"/>
        <end position="792"/>
    </location>
</feature>
<dbReference type="GO" id="GO:0005524">
    <property type="term" value="F:ATP binding"/>
    <property type="evidence" value="ECO:0007669"/>
    <property type="project" value="UniProtKB-UniRule"/>
</dbReference>
<comment type="catalytic activity">
    <reaction evidence="9 10 13">
        <text>Hydrolysis of proteins in presence of ATP.</text>
        <dbReference type="EC" id="3.4.21.53"/>
    </reaction>
</comment>
<dbReference type="PANTHER" id="PTHR10046">
    <property type="entry name" value="ATP DEPENDENT LON PROTEASE FAMILY MEMBER"/>
    <property type="match status" value="1"/>
</dbReference>
<feature type="region of interest" description="Disordered" evidence="16">
    <location>
        <begin position="791"/>
        <end position="822"/>
    </location>
</feature>
<evidence type="ECO:0000256" key="12">
    <source>
        <dbReference type="PIRSR" id="PIRSR001174-2"/>
    </source>
</evidence>
<proteinExistence type="evidence at transcript level"/>
<dbReference type="Proteomes" id="UP000239867">
    <property type="component" value="Chromosome"/>
</dbReference>
<dbReference type="NCBIfam" id="TIGR00763">
    <property type="entry name" value="lon"/>
    <property type="match status" value="1"/>
</dbReference>
<dbReference type="GO" id="GO:0005737">
    <property type="term" value="C:cytoplasm"/>
    <property type="evidence" value="ECO:0007669"/>
    <property type="project" value="UniProtKB-SubCell"/>
</dbReference>
<dbReference type="AlphaFoldDB" id="A0A2L1GK88"/>
<dbReference type="KEGG" id="deo:CAY53_00180"/>
<keyword evidence="20" id="KW-1185">Reference proteome</keyword>
<evidence type="ECO:0000256" key="3">
    <source>
        <dbReference type="ARBA" id="ARBA00022670"/>
    </source>
</evidence>
<dbReference type="Gene3D" id="3.30.230.10">
    <property type="match status" value="1"/>
</dbReference>
<dbReference type="InterPro" id="IPR003959">
    <property type="entry name" value="ATPase_AAA_core"/>
</dbReference>
<dbReference type="Gene3D" id="1.20.5.5270">
    <property type="match status" value="1"/>
</dbReference>
<dbReference type="Pfam" id="PF05362">
    <property type="entry name" value="Lon_C"/>
    <property type="match status" value="1"/>
</dbReference>
<dbReference type="Gene3D" id="3.40.50.300">
    <property type="entry name" value="P-loop containing nucleotide triphosphate hydrolases"/>
    <property type="match status" value="1"/>
</dbReference>
<feature type="coiled-coil region" evidence="15">
    <location>
        <begin position="255"/>
        <end position="306"/>
    </location>
</feature>
<comment type="subunit">
    <text evidence="9 10">Homohexamer. Organized in a ring with a central cavity.</text>
</comment>
<keyword evidence="5 9" id="KW-0378">Hydrolase</keyword>
<sequence length="822" mass="91575">MDIDDAGTHGGTEMAEAPQDLEIPEVLPLMAVRDVVVFNYMIIPLFVGRDSSVEAVNEALSQQKLLMLVTQKDPTTDEPGPEDLYQVGMVVQIMRTLKLPDGRLKVLVQALSKARIKKTLQTKPCYRVELELVHEPELGEHSVKTEALMRAIREQMEKIMSLRGHLSADLMMVINNIEEPGRLADLVGANLRLKASEAQRILESIHPLERLQLVSELLNKELEVSTVQAKIQSDAKEEMSRSQREYFLREQIQALRRELGDEDDYSQEIEELARQLRKKRMPKYAKKEARKQLKRLEMMHPDASEANIIRTYIDWFLDLPWKQSSEDVLDLAQAAKVLDEDHHGLEEIKNRILEFLAVRKLNPDTKGPIICFAGPPGVGKTSLGQAIARAMGRKFYRLSLGGMRDEAEIRGHRRTYIGAMPGRILQGLKQVGTNNPVFMLDEIDKVGDDYRGDPSSALLEVLDPEQNATFSDHYMNLPFDLSKVMFITTANRVDTIPGPLHDRMEVIELSGYTLEEKMAIARKYLLPRQIEASGIRPSQIRMEDQILRRVVREYTHEAGVRNLERALGKVCRKIARRVAEGGKGPYSVSSAMLEKYLGPPKFLPESELDASGEPGLVVGLAWTELGGELLQIETSILPGKGKLLLTGQLGEVMKESAQAALSYCRSRAKELGVAPEYFDTVDIHIHVPAGAIPKDGPSAGITMTTALFSAISGKPVIKGLAMTGEVTLRGRVLPIGGLKEKALAALRAGITHILIPMENQKDLVEIPEELRDQLSFYPVQHMDEVIARAFGDASGAGAGKKPRKSRSKAGKSEPDTEERQND</sequence>
<evidence type="ECO:0000256" key="15">
    <source>
        <dbReference type="SAM" id="Coils"/>
    </source>
</evidence>
<dbReference type="SUPFAM" id="SSF52540">
    <property type="entry name" value="P-loop containing nucleoside triphosphate hydrolases"/>
    <property type="match status" value="1"/>
</dbReference>
<dbReference type="PROSITE" id="PS51786">
    <property type="entry name" value="LON_PROTEOLYTIC"/>
    <property type="match status" value="1"/>
</dbReference>
<reference evidence="19" key="2">
    <citation type="journal article" date="2018" name="MBio">
        <title>Insights into the evolution of host association through the isolation and characterization of a novel human periodontal pathobiont, Desulfobulbus oralis.</title>
        <authorList>
            <person name="Cross K.L."/>
            <person name="Chirania P."/>
            <person name="Xiong W."/>
            <person name="Beall C.J."/>
            <person name="Elkins J.G."/>
            <person name="Giannone R.J."/>
            <person name="Griffen A.L."/>
            <person name="Guss A.M."/>
            <person name="Hettich R.L."/>
            <person name="Joshi S.S."/>
            <person name="Mokrzan E.M."/>
            <person name="Martin R.K."/>
            <person name="Zhulin I.B."/>
            <person name="Leys E.J."/>
            <person name="Podar M."/>
        </authorList>
    </citation>
    <scope>NUCLEOTIDE SEQUENCE [LARGE SCALE GENOMIC DNA]</scope>
    <source>
        <strain evidence="19">ORNL</strain>
    </source>
</reference>
<dbReference type="Gene3D" id="1.20.58.1480">
    <property type="match status" value="1"/>
</dbReference>
<dbReference type="InterPro" id="IPR008269">
    <property type="entry name" value="Lon_proteolytic"/>
</dbReference>
<dbReference type="InterPro" id="IPR015947">
    <property type="entry name" value="PUA-like_sf"/>
</dbReference>
<feature type="domain" description="Lon N-terminal" evidence="18">
    <location>
        <begin position="27"/>
        <end position="222"/>
    </location>
</feature>
<evidence type="ECO:0000256" key="7">
    <source>
        <dbReference type="ARBA" id="ARBA00022840"/>
    </source>
</evidence>
<dbReference type="SMART" id="SM00464">
    <property type="entry name" value="LON"/>
    <property type="match status" value="1"/>
</dbReference>
<evidence type="ECO:0000256" key="14">
    <source>
        <dbReference type="RuleBase" id="RU000591"/>
    </source>
</evidence>
<comment type="induction">
    <text evidence="9">By heat shock.</text>
</comment>
<dbReference type="Pfam" id="PF00004">
    <property type="entry name" value="AAA"/>
    <property type="match status" value="1"/>
</dbReference>
<dbReference type="FunFam" id="3.40.50.300:FF:000382">
    <property type="entry name" value="Lon protease homolog 2, peroxisomal"/>
    <property type="match status" value="1"/>
</dbReference>
<dbReference type="SMART" id="SM00382">
    <property type="entry name" value="AAA"/>
    <property type="match status" value="1"/>
</dbReference>
<evidence type="ECO:0000256" key="13">
    <source>
        <dbReference type="PROSITE-ProRule" id="PRU01122"/>
    </source>
</evidence>
<dbReference type="EC" id="3.4.21.53" evidence="9 10"/>
<evidence type="ECO:0000256" key="9">
    <source>
        <dbReference type="HAMAP-Rule" id="MF_01973"/>
    </source>
</evidence>
<dbReference type="InterPro" id="IPR027417">
    <property type="entry name" value="P-loop_NTPase"/>
</dbReference>
<dbReference type="GO" id="GO:0034605">
    <property type="term" value="P:cellular response to heat"/>
    <property type="evidence" value="ECO:0007669"/>
    <property type="project" value="UniProtKB-UniRule"/>
</dbReference>
<evidence type="ECO:0000256" key="2">
    <source>
        <dbReference type="ARBA" id="ARBA00022490"/>
    </source>
</evidence>
<dbReference type="Gene3D" id="2.30.130.40">
    <property type="entry name" value="LON domain-like"/>
    <property type="match status" value="1"/>
</dbReference>
<evidence type="ECO:0000313" key="20">
    <source>
        <dbReference type="Proteomes" id="UP000239867"/>
    </source>
</evidence>
<dbReference type="CDD" id="cd19500">
    <property type="entry name" value="RecA-like_Lon"/>
    <property type="match status" value="1"/>
</dbReference>
<keyword evidence="15" id="KW-0175">Coiled coil</keyword>
<protein>
    <recommendedName>
        <fullName evidence="9 10">Lon protease</fullName>
        <ecNumber evidence="9 10">3.4.21.53</ecNumber>
    </recommendedName>
    <alternativeName>
        <fullName evidence="9">ATP-dependent protease La</fullName>
    </alternativeName>
</protein>
<evidence type="ECO:0000256" key="8">
    <source>
        <dbReference type="ARBA" id="ARBA00023016"/>
    </source>
</evidence>
<evidence type="ECO:0000256" key="6">
    <source>
        <dbReference type="ARBA" id="ARBA00022825"/>
    </source>
</evidence>
<dbReference type="InterPro" id="IPR003111">
    <property type="entry name" value="Lon_prtase_N"/>
</dbReference>
<dbReference type="PIRSF" id="PIRSF001174">
    <property type="entry name" value="Lon_proteas"/>
    <property type="match status" value="1"/>
</dbReference>
<dbReference type="GO" id="GO:0004176">
    <property type="term" value="F:ATP-dependent peptidase activity"/>
    <property type="evidence" value="ECO:0007669"/>
    <property type="project" value="UniProtKB-UniRule"/>
</dbReference>
<dbReference type="SUPFAM" id="SSF88697">
    <property type="entry name" value="PUA domain-like"/>
    <property type="match status" value="1"/>
</dbReference>
<keyword evidence="7 9" id="KW-0067">ATP-binding</keyword>
<feature type="compositionally biased region" description="Basic and acidic residues" evidence="16">
    <location>
        <begin position="810"/>
        <end position="822"/>
    </location>
</feature>
<dbReference type="InterPro" id="IPR008268">
    <property type="entry name" value="Peptidase_S16_AS"/>
</dbReference>
<evidence type="ECO:0000259" key="17">
    <source>
        <dbReference type="PROSITE" id="PS51786"/>
    </source>
</evidence>
<keyword evidence="4 9" id="KW-0547">Nucleotide-binding</keyword>
<dbReference type="InterPro" id="IPR014721">
    <property type="entry name" value="Ribsml_uS5_D2-typ_fold_subgr"/>
</dbReference>
<dbReference type="Pfam" id="PF02190">
    <property type="entry name" value="LON_substr_bdg"/>
    <property type="match status" value="1"/>
</dbReference>
<dbReference type="InterPro" id="IPR054594">
    <property type="entry name" value="Lon_lid"/>
</dbReference>